<evidence type="ECO:0000313" key="2">
    <source>
        <dbReference type="Proteomes" id="UP001469553"/>
    </source>
</evidence>
<evidence type="ECO:0000313" key="1">
    <source>
        <dbReference type="EMBL" id="MEQ2304288.1"/>
    </source>
</evidence>
<accession>A0ABV0ZDP0</accession>
<dbReference type="Proteomes" id="UP001469553">
    <property type="component" value="Unassembled WGS sequence"/>
</dbReference>
<reference evidence="1 2" key="1">
    <citation type="submission" date="2021-06" db="EMBL/GenBank/DDBJ databases">
        <authorList>
            <person name="Palmer J.M."/>
        </authorList>
    </citation>
    <scope>NUCLEOTIDE SEQUENCE [LARGE SCALE GENOMIC DNA]</scope>
    <source>
        <strain evidence="1 2">AS_MEX2019</strain>
        <tissue evidence="1">Muscle</tissue>
    </source>
</reference>
<dbReference type="EMBL" id="JAHRIP010058942">
    <property type="protein sequence ID" value="MEQ2304288.1"/>
    <property type="molecule type" value="Genomic_DNA"/>
</dbReference>
<name>A0ABV0ZDP0_9TELE</name>
<comment type="caution">
    <text evidence="1">The sequence shown here is derived from an EMBL/GenBank/DDBJ whole genome shotgun (WGS) entry which is preliminary data.</text>
</comment>
<proteinExistence type="predicted"/>
<sequence length="95" mass="10939">MHTYRFLPTAIIHQKKKNPLIFTADRHGEVLNMLVQLGAFYHVIRVIRRLTRFSVDLRLTIQTRLAFNTSIWWSASDAAQPSGISGCRSTAKERL</sequence>
<keyword evidence="2" id="KW-1185">Reference proteome</keyword>
<organism evidence="1 2">
    <name type="scientific">Ameca splendens</name>
    <dbReference type="NCBI Taxonomy" id="208324"/>
    <lineage>
        <taxon>Eukaryota</taxon>
        <taxon>Metazoa</taxon>
        <taxon>Chordata</taxon>
        <taxon>Craniata</taxon>
        <taxon>Vertebrata</taxon>
        <taxon>Euteleostomi</taxon>
        <taxon>Actinopterygii</taxon>
        <taxon>Neopterygii</taxon>
        <taxon>Teleostei</taxon>
        <taxon>Neoteleostei</taxon>
        <taxon>Acanthomorphata</taxon>
        <taxon>Ovalentaria</taxon>
        <taxon>Atherinomorphae</taxon>
        <taxon>Cyprinodontiformes</taxon>
        <taxon>Goodeidae</taxon>
        <taxon>Ameca</taxon>
    </lineage>
</organism>
<protein>
    <submittedName>
        <fullName evidence="1">Uncharacterized protein</fullName>
    </submittedName>
</protein>
<gene>
    <name evidence="1" type="ORF">AMECASPLE_025484</name>
</gene>